<dbReference type="PANTHER" id="PTHR30575">
    <property type="entry name" value="PEPTIDASE M20"/>
    <property type="match status" value="1"/>
</dbReference>
<dbReference type="InterPro" id="IPR002933">
    <property type="entry name" value="Peptidase_M20"/>
</dbReference>
<evidence type="ECO:0000259" key="1">
    <source>
        <dbReference type="Pfam" id="PF07687"/>
    </source>
</evidence>
<dbReference type="InterPro" id="IPR017439">
    <property type="entry name" value="Amidohydrolase"/>
</dbReference>
<dbReference type="GO" id="GO:0016805">
    <property type="term" value="F:dipeptidase activity"/>
    <property type="evidence" value="ECO:0007669"/>
    <property type="project" value="TreeGrafter"/>
</dbReference>
<sequence>MNDFQKKAIEYIDENAGIFTGVSDAVWSRPELSLKEFESAALYCSVLREHGFEVTEGLCGIKTAFCGKFGEGKPVIGILGEYDALSGLSQEAACAQKRPLVPGGPGHGCGHNMLGAGALGAAFAIKDFLESSGKSGTVIFYGCPGEEGGAGKAFMAREGLWRGLDFALTWHPSDVNEVVTGTNNSCIQVLYKFHGVSAHAAGDPENGRSALDAVELMNTGAQYLREHMAGDCRVHYAITDAGGVSPNVVQAEASVLYMVRANKVRDSVALQARLDKIAEGAALMTETTFDRVFIDGTAELVPNYTLEGLLYRVFGEVGLPEYTPEEEALASALRATYDVRTAPGIGPSFDADIAREVEERTHGLADGLCRFILPEYHGTGFVPGSTDVGDVSWQTPAAQIHCVAFPFGAAGHSWQNVSCGGSSIGHKGLLTAAKVLACAAIELIDDPDTLEKARAEFEKRTAGGYTCPIEPDALPVAI</sequence>
<dbReference type="PIRSF" id="PIRSF037227">
    <property type="entry name" value="Aminobenzoyl-glu_utiliz_pB"/>
    <property type="match status" value="1"/>
</dbReference>
<dbReference type="Gene3D" id="3.30.70.360">
    <property type="match status" value="1"/>
</dbReference>
<reference evidence="2" key="2">
    <citation type="journal article" date="2021" name="PeerJ">
        <title>Extensive microbial diversity within the chicken gut microbiome revealed by metagenomics and culture.</title>
        <authorList>
            <person name="Gilroy R."/>
            <person name="Ravi A."/>
            <person name="Getino M."/>
            <person name="Pursley I."/>
            <person name="Horton D.L."/>
            <person name="Alikhan N.F."/>
            <person name="Baker D."/>
            <person name="Gharbi K."/>
            <person name="Hall N."/>
            <person name="Watson M."/>
            <person name="Adriaenssens E.M."/>
            <person name="Foster-Nyarko E."/>
            <person name="Jarju S."/>
            <person name="Secka A."/>
            <person name="Antonio M."/>
            <person name="Oren A."/>
            <person name="Chaudhuri R.R."/>
            <person name="La Ragione R."/>
            <person name="Hildebrand F."/>
            <person name="Pallen M.J."/>
        </authorList>
    </citation>
    <scope>NUCLEOTIDE SEQUENCE</scope>
    <source>
        <strain evidence="2">ChiBcolR7-354</strain>
    </source>
</reference>
<organism evidence="2 3">
    <name type="scientific">Candidatus Scatomorpha intestinavium</name>
    <dbReference type="NCBI Taxonomy" id="2840922"/>
    <lineage>
        <taxon>Bacteria</taxon>
        <taxon>Bacillati</taxon>
        <taxon>Bacillota</taxon>
        <taxon>Clostridia</taxon>
        <taxon>Eubacteriales</taxon>
        <taxon>Candidatus Scatomorpha</taxon>
    </lineage>
</organism>
<accession>A0A9D1CSR1</accession>
<dbReference type="InterPro" id="IPR052030">
    <property type="entry name" value="Peptidase_M20/M20A_hydrolases"/>
</dbReference>
<dbReference type="InterPro" id="IPR011650">
    <property type="entry name" value="Peptidase_M20_dimer"/>
</dbReference>
<comment type="caution">
    <text evidence="2">The sequence shown here is derived from an EMBL/GenBank/DDBJ whole genome shotgun (WGS) entry which is preliminary data.</text>
</comment>
<dbReference type="GO" id="GO:0071713">
    <property type="term" value="F:para-aminobenzoyl-glutamate hydrolase activity"/>
    <property type="evidence" value="ECO:0007669"/>
    <property type="project" value="TreeGrafter"/>
</dbReference>
<name>A0A9D1CSR1_9FIRM</name>
<protein>
    <submittedName>
        <fullName evidence="2">Amidohydrolase</fullName>
    </submittedName>
</protein>
<gene>
    <name evidence="2" type="ORF">IAB77_06415</name>
</gene>
<dbReference type="Proteomes" id="UP000824262">
    <property type="component" value="Unassembled WGS sequence"/>
</dbReference>
<evidence type="ECO:0000313" key="3">
    <source>
        <dbReference type="Proteomes" id="UP000824262"/>
    </source>
</evidence>
<dbReference type="Pfam" id="PF07687">
    <property type="entry name" value="M20_dimer"/>
    <property type="match status" value="1"/>
</dbReference>
<dbReference type="PANTHER" id="PTHR30575:SF0">
    <property type="entry name" value="XAA-ARG DIPEPTIDASE"/>
    <property type="match status" value="1"/>
</dbReference>
<dbReference type="InterPro" id="IPR036264">
    <property type="entry name" value="Bact_exopeptidase_dim_dom"/>
</dbReference>
<dbReference type="NCBIfam" id="TIGR01891">
    <property type="entry name" value="amidohydrolases"/>
    <property type="match status" value="1"/>
</dbReference>
<dbReference type="GO" id="GO:0005737">
    <property type="term" value="C:cytoplasm"/>
    <property type="evidence" value="ECO:0007669"/>
    <property type="project" value="TreeGrafter"/>
</dbReference>
<evidence type="ECO:0000313" key="2">
    <source>
        <dbReference type="EMBL" id="HIQ78876.1"/>
    </source>
</evidence>
<dbReference type="GO" id="GO:0046657">
    <property type="term" value="P:folic acid catabolic process"/>
    <property type="evidence" value="ECO:0007669"/>
    <property type="project" value="TreeGrafter"/>
</dbReference>
<dbReference type="SUPFAM" id="SSF53187">
    <property type="entry name" value="Zn-dependent exopeptidases"/>
    <property type="match status" value="1"/>
</dbReference>
<reference evidence="2" key="1">
    <citation type="submission" date="2020-10" db="EMBL/GenBank/DDBJ databases">
        <authorList>
            <person name="Gilroy R."/>
        </authorList>
    </citation>
    <scope>NUCLEOTIDE SEQUENCE</scope>
    <source>
        <strain evidence="2">ChiBcolR7-354</strain>
    </source>
</reference>
<dbReference type="EMBL" id="DVGA01000064">
    <property type="protein sequence ID" value="HIQ78876.1"/>
    <property type="molecule type" value="Genomic_DNA"/>
</dbReference>
<dbReference type="SUPFAM" id="SSF55031">
    <property type="entry name" value="Bacterial exopeptidase dimerisation domain"/>
    <property type="match status" value="1"/>
</dbReference>
<dbReference type="InterPro" id="IPR017145">
    <property type="entry name" value="Aminobenzoyl-glu_utiliz_pB"/>
</dbReference>
<proteinExistence type="predicted"/>
<dbReference type="Gene3D" id="3.40.630.10">
    <property type="entry name" value="Zn peptidases"/>
    <property type="match status" value="1"/>
</dbReference>
<feature type="domain" description="Peptidase M20 dimerisation" evidence="1">
    <location>
        <begin position="192"/>
        <end position="280"/>
    </location>
</feature>
<dbReference type="Pfam" id="PF01546">
    <property type="entry name" value="Peptidase_M20"/>
    <property type="match status" value="1"/>
</dbReference>
<dbReference type="AlphaFoldDB" id="A0A9D1CSR1"/>